<evidence type="ECO:0000313" key="3">
    <source>
        <dbReference type="Proteomes" id="UP000181917"/>
    </source>
</evidence>
<dbReference type="EMBL" id="FNKH01000002">
    <property type="protein sequence ID" value="SDR04330.1"/>
    <property type="molecule type" value="Genomic_DNA"/>
</dbReference>
<feature type="transmembrane region" description="Helical" evidence="1">
    <location>
        <begin position="6"/>
        <end position="24"/>
    </location>
</feature>
<dbReference type="STRING" id="37928.SAMN04489742_3648"/>
<dbReference type="Proteomes" id="UP000181917">
    <property type="component" value="Unassembled WGS sequence"/>
</dbReference>
<proteinExistence type="predicted"/>
<keyword evidence="1" id="KW-0812">Transmembrane</keyword>
<dbReference type="RefSeq" id="WP_074701809.1">
    <property type="nucleotide sequence ID" value="NZ_CP018863.1"/>
</dbReference>
<keyword evidence="3" id="KW-1185">Reference proteome</keyword>
<accession>A0A1H1FU11</accession>
<keyword evidence="1" id="KW-0472">Membrane</keyword>
<evidence type="ECO:0000313" key="2">
    <source>
        <dbReference type="EMBL" id="SDR04330.1"/>
    </source>
</evidence>
<sequence>MQLSVVLIVVGLILGLPTIMYRYARPRRAGEPFGHVRTVFLTLSLVGMLLALVGAAQLFGI</sequence>
<keyword evidence="1" id="KW-1133">Transmembrane helix</keyword>
<gene>
    <name evidence="2" type="ORF">SAMN04489742_3648</name>
</gene>
<name>A0A1H1FU11_9MICC</name>
<dbReference type="KEGG" id="acry:AC20117_21135"/>
<feature type="transmembrane region" description="Helical" evidence="1">
    <location>
        <begin position="36"/>
        <end position="59"/>
    </location>
</feature>
<protein>
    <submittedName>
        <fullName evidence="2">Uncharacterized protein</fullName>
    </submittedName>
</protein>
<reference evidence="2 3" key="1">
    <citation type="submission" date="2016-10" db="EMBL/GenBank/DDBJ databases">
        <authorList>
            <person name="de Groot N.N."/>
        </authorList>
    </citation>
    <scope>NUCLEOTIDE SEQUENCE [LARGE SCALE GENOMIC DNA]</scope>
    <source>
        <strain evidence="2 3">DSM 20117</strain>
    </source>
</reference>
<organism evidence="2 3">
    <name type="scientific">Crystallibacter crystallopoietes</name>
    <dbReference type="NCBI Taxonomy" id="37928"/>
    <lineage>
        <taxon>Bacteria</taxon>
        <taxon>Bacillati</taxon>
        <taxon>Actinomycetota</taxon>
        <taxon>Actinomycetes</taxon>
        <taxon>Micrococcales</taxon>
        <taxon>Micrococcaceae</taxon>
        <taxon>Crystallibacter</taxon>
    </lineage>
</organism>
<evidence type="ECO:0000256" key="1">
    <source>
        <dbReference type="SAM" id="Phobius"/>
    </source>
</evidence>
<dbReference type="AlphaFoldDB" id="A0A1H1FU11"/>